<keyword evidence="3" id="KW-1185">Reference proteome</keyword>
<evidence type="ECO:0000313" key="2">
    <source>
        <dbReference type="EMBL" id="SDC60606.1"/>
    </source>
</evidence>
<dbReference type="PANTHER" id="PTHR43685:SF2">
    <property type="entry name" value="GLYCOSYLTRANSFERASE 2-LIKE DOMAIN-CONTAINING PROTEIN"/>
    <property type="match status" value="1"/>
</dbReference>
<dbReference type="SUPFAM" id="SSF53448">
    <property type="entry name" value="Nucleotide-diphospho-sugar transferases"/>
    <property type="match status" value="1"/>
</dbReference>
<accession>A0A1G6N053</accession>
<evidence type="ECO:0000313" key="3">
    <source>
        <dbReference type="Proteomes" id="UP000199060"/>
    </source>
</evidence>
<dbReference type="InterPro" id="IPR029044">
    <property type="entry name" value="Nucleotide-diphossugar_trans"/>
</dbReference>
<dbReference type="OrthoDB" id="6307329at2"/>
<dbReference type="EMBL" id="FNAC01000002">
    <property type="protein sequence ID" value="SDC60606.1"/>
    <property type="molecule type" value="Genomic_DNA"/>
</dbReference>
<name>A0A1G6N053_9BACT</name>
<dbReference type="AlphaFoldDB" id="A0A1G6N053"/>
<keyword evidence="2" id="KW-0808">Transferase</keyword>
<protein>
    <submittedName>
        <fullName evidence="2">Glycosyltransferase involved in cell wall bisynthesis</fullName>
    </submittedName>
</protein>
<sequence>MNNTAKLVSVVIPCFNQAQYLEETVESALNSTHHPLEVLIVNDGSTDGSLELAQRLASNYSNLRLLDQKNQGVAAARNHGICEAKGEYILPLDGDDLISVDYIEKAVKVLEESPSVKVVYAQGIKFNQEGSKAWNLKPFSRKALAKDNMIFVSALFRKSDWEACGGYSEDMTMGREDWEFWIKMLKNGGEVVQLPFIGFHYRLTPNSKRKRTGTKQKKKERIAYLNQKHAEFFFRELDGPLRNQRTWSRPYNKILRLLGILE</sequence>
<gene>
    <name evidence="2" type="ORF">SAMN04488104_1002136</name>
</gene>
<feature type="domain" description="Glycosyltransferase 2-like" evidence="1">
    <location>
        <begin position="9"/>
        <end position="146"/>
    </location>
</feature>
<dbReference type="GO" id="GO:0016740">
    <property type="term" value="F:transferase activity"/>
    <property type="evidence" value="ECO:0007669"/>
    <property type="project" value="UniProtKB-KW"/>
</dbReference>
<evidence type="ECO:0000259" key="1">
    <source>
        <dbReference type="Pfam" id="PF00535"/>
    </source>
</evidence>
<dbReference type="PANTHER" id="PTHR43685">
    <property type="entry name" value="GLYCOSYLTRANSFERASE"/>
    <property type="match status" value="1"/>
</dbReference>
<proteinExistence type="predicted"/>
<dbReference type="STRING" id="686796.SAMN04488104_1002136"/>
<dbReference type="CDD" id="cd00761">
    <property type="entry name" value="Glyco_tranf_GTA_type"/>
    <property type="match status" value="1"/>
</dbReference>
<reference evidence="3" key="1">
    <citation type="submission" date="2016-10" db="EMBL/GenBank/DDBJ databases">
        <authorList>
            <person name="Varghese N."/>
            <person name="Submissions S."/>
        </authorList>
    </citation>
    <scope>NUCLEOTIDE SEQUENCE [LARGE SCALE GENOMIC DNA]</scope>
    <source>
        <strain evidence="3">DSM 23095</strain>
    </source>
</reference>
<dbReference type="Proteomes" id="UP000199060">
    <property type="component" value="Unassembled WGS sequence"/>
</dbReference>
<organism evidence="2 3">
    <name type="scientific">Algoriphagus faecimaris</name>
    <dbReference type="NCBI Taxonomy" id="686796"/>
    <lineage>
        <taxon>Bacteria</taxon>
        <taxon>Pseudomonadati</taxon>
        <taxon>Bacteroidota</taxon>
        <taxon>Cytophagia</taxon>
        <taxon>Cytophagales</taxon>
        <taxon>Cyclobacteriaceae</taxon>
        <taxon>Algoriphagus</taxon>
    </lineage>
</organism>
<dbReference type="Pfam" id="PF00535">
    <property type="entry name" value="Glycos_transf_2"/>
    <property type="match status" value="1"/>
</dbReference>
<dbReference type="RefSeq" id="WP_087937754.1">
    <property type="nucleotide sequence ID" value="NZ_FNAC01000002.1"/>
</dbReference>
<dbReference type="InterPro" id="IPR050834">
    <property type="entry name" value="Glycosyltransf_2"/>
</dbReference>
<dbReference type="InterPro" id="IPR001173">
    <property type="entry name" value="Glyco_trans_2-like"/>
</dbReference>
<dbReference type="Gene3D" id="3.90.550.10">
    <property type="entry name" value="Spore Coat Polysaccharide Biosynthesis Protein SpsA, Chain A"/>
    <property type="match status" value="1"/>
</dbReference>